<proteinExistence type="predicted"/>
<dbReference type="EMBL" id="CP069620">
    <property type="protein sequence ID" value="UZH56467.1"/>
    <property type="molecule type" value="Genomic_DNA"/>
</dbReference>
<evidence type="ECO:0008006" key="3">
    <source>
        <dbReference type="Google" id="ProtNLM"/>
    </source>
</evidence>
<organism evidence="1 2">
    <name type="scientific">Salinimicrobium tongyeongense</name>
    <dbReference type="NCBI Taxonomy" id="2809707"/>
    <lineage>
        <taxon>Bacteria</taxon>
        <taxon>Pseudomonadati</taxon>
        <taxon>Bacteroidota</taxon>
        <taxon>Flavobacteriia</taxon>
        <taxon>Flavobacteriales</taxon>
        <taxon>Flavobacteriaceae</taxon>
        <taxon>Salinimicrobium</taxon>
    </lineage>
</organism>
<protein>
    <recommendedName>
        <fullName evidence="3">SprT-like family protein</fullName>
    </recommendedName>
</protein>
<sequence length="297" mass="34343">MRTYRIKDWYHTGTDSNGNFYFNYTHSSYEGSTSEWVYVYNSGGYNEGYGDYAGGDSYHEHYNNPPHGPAINKNPHDYERLEEEDKIVNNLQGQDRCVYNKLKELNLFKETIGVFDNNDDYILNITYRDCKRSGADACADGGEIGNGIVTIKIESAGLGTLDFAATLLHEGIHAEIYKYVEEHRNGIDPSNRTNLLYYYFQYKAKNRLDLVTTEAQHQYMADNFVKPIASAIQQLDGFRYDLEHYMGFGWDGLREYGYDGYYDNGKWISLNKDESSDYYIKQRNVLLTTNFPGTCEE</sequence>
<evidence type="ECO:0000313" key="1">
    <source>
        <dbReference type="EMBL" id="UZH56467.1"/>
    </source>
</evidence>
<gene>
    <name evidence="1" type="ORF">JRG66_06295</name>
</gene>
<dbReference type="RefSeq" id="WP_265165012.1">
    <property type="nucleotide sequence ID" value="NZ_CP069620.1"/>
</dbReference>
<keyword evidence="2" id="KW-1185">Reference proteome</keyword>
<accession>A0ABY6NU72</accession>
<name>A0ABY6NU72_9FLAO</name>
<reference evidence="1" key="1">
    <citation type="submission" date="2021-02" db="EMBL/GenBank/DDBJ databases">
        <title>Salinimicrobium sp. nov. isolated from seawater in Tongyeong, Republic of Korea.</title>
        <authorList>
            <person name="Lee S.-J."/>
        </authorList>
    </citation>
    <scope>NUCLEOTIDE SEQUENCE</scope>
    <source>
        <strain evidence="1">HN-2-9-2</strain>
    </source>
</reference>
<dbReference type="Proteomes" id="UP001163981">
    <property type="component" value="Chromosome"/>
</dbReference>
<evidence type="ECO:0000313" key="2">
    <source>
        <dbReference type="Proteomes" id="UP001163981"/>
    </source>
</evidence>